<evidence type="ECO:0000313" key="2">
    <source>
        <dbReference type="EMBL" id="MDQ0289767.1"/>
    </source>
</evidence>
<proteinExistence type="predicted"/>
<dbReference type="Proteomes" id="UP001238163">
    <property type="component" value="Unassembled WGS sequence"/>
</dbReference>
<evidence type="ECO:0008006" key="4">
    <source>
        <dbReference type="Google" id="ProtNLM"/>
    </source>
</evidence>
<dbReference type="AlphaFoldDB" id="A0AAE4APT2"/>
<name>A0AAE4APT2_9BACT</name>
<dbReference type="InterPro" id="IPR008979">
    <property type="entry name" value="Galactose-bd-like_sf"/>
</dbReference>
<dbReference type="Gene3D" id="2.60.120.260">
    <property type="entry name" value="Galactose-binding domain-like"/>
    <property type="match status" value="2"/>
</dbReference>
<organism evidence="2 3">
    <name type="scientific">Oligosphaera ethanolica</name>
    <dbReference type="NCBI Taxonomy" id="760260"/>
    <lineage>
        <taxon>Bacteria</taxon>
        <taxon>Pseudomonadati</taxon>
        <taxon>Lentisphaerota</taxon>
        <taxon>Oligosphaeria</taxon>
        <taxon>Oligosphaerales</taxon>
        <taxon>Oligosphaeraceae</taxon>
        <taxon>Oligosphaera</taxon>
    </lineage>
</organism>
<feature type="signal peptide" evidence="1">
    <location>
        <begin position="1"/>
        <end position="20"/>
    </location>
</feature>
<dbReference type="InterPro" id="IPR017853">
    <property type="entry name" value="GH"/>
</dbReference>
<sequence length="1057" mass="116700">MIRNLYTALLLCAMPLALFAAEDGNLFKNTDFSAGLSHWWSSFAANARDHGLTHRIEEGKLVLDIPEPTEGSIGNVLMGQGASLKAYEKFRLSYTITIDKPGVMRHVYQLSNNPWTALGLAENVPLQPGTHHLSAIFVSEYDKPELPAHFTFNLSKLKGRVVLSDFLVTEYNELPLAALNPAWQVFVDVQAPESYADQPVTLRSPTGAEVRPLAANLQDGVIDIRALNQGRFKERAAAVLYNDFTVAQAGGMTLGLAADWWMEVYCNGERVYDTLEKGNASQRFEPNDHVVTIAVKPGRNLVAIKVLSGSAGWKLLLGKPLPPIVYKPNDEWQPVDLSNIVISEGSALDFSALVPRPAGQLGRISINDAGDMVFAGAPQQSVRMQGFNGFPSSIWYQQDDAEFKLQVTAFAQAARRQGYSLFRVHGLLDKWLCQDATGDMAINPEKLDRWDYILAELKKEGIYAHIVIFSFGLYDDPKNAKQLFEDRNKHRLLLYFGGDWERTHFRYGAETILNHVNPYTGLAWKDDPLVAFLEFYNEQGSGFGVIHQVMRDDPDACALIEKRWHDWLVATYADGVPADLAAELAGTPLNQAPVPNFYRDKATPLGNAFGLFRSFITVDGADWCRQVVRDNGYQGLITQYNGSKRLGCSAARWQISQVIDLHAYYQHPRGGWGAPGCTVEQDSSLADAANYWRNTNAGRLSGRPFIVSEFNHCYWNPYQYEAGLVFPAYSALQGFSALQIHSGPIALSAAKSSINSFACAQSPVVRANEVLSTLLFLRGDVQKAPHLVELVVPEASLASNGLTHWAVSTEQSRLALLTGFSVAFPWAKRADGTSRGRAPDLQILPNDAAKVDDQDWFVNVIENPDGEFSLAQTVQVLRDKGILGQQNISDVDAGVFQSDTGEIVMRTQDQVLKVITPRTEAVAMEAGKSERVGRLQIRDLSVGATVAIASTSMTPLANADRMLFIFSTQTQNTNATFGHDGRMKIHSGTLPILLRTGTVRAHFTPAQKRPFALYALDFNGQRREQIPVEYQGDDLVIAVNNGALQHGPTTFFELVAE</sequence>
<keyword evidence="3" id="KW-1185">Reference proteome</keyword>
<dbReference type="Gene3D" id="3.20.20.80">
    <property type="entry name" value="Glycosidases"/>
    <property type="match status" value="1"/>
</dbReference>
<reference evidence="2" key="1">
    <citation type="submission" date="2023-07" db="EMBL/GenBank/DDBJ databases">
        <title>Genomic Encyclopedia of Type Strains, Phase IV (KMG-IV): sequencing the most valuable type-strain genomes for metagenomic binning, comparative biology and taxonomic classification.</title>
        <authorList>
            <person name="Goeker M."/>
        </authorList>
    </citation>
    <scope>NUCLEOTIDE SEQUENCE</scope>
    <source>
        <strain evidence="2">DSM 24202</strain>
    </source>
</reference>
<dbReference type="EMBL" id="JAUSVL010000001">
    <property type="protein sequence ID" value="MDQ0289767.1"/>
    <property type="molecule type" value="Genomic_DNA"/>
</dbReference>
<keyword evidence="1" id="KW-0732">Signal</keyword>
<dbReference type="SUPFAM" id="SSF51445">
    <property type="entry name" value="(Trans)glycosidases"/>
    <property type="match status" value="1"/>
</dbReference>
<dbReference type="SUPFAM" id="SSF49785">
    <property type="entry name" value="Galactose-binding domain-like"/>
    <property type="match status" value="1"/>
</dbReference>
<gene>
    <name evidence="2" type="ORF">J3R75_001874</name>
</gene>
<evidence type="ECO:0000256" key="1">
    <source>
        <dbReference type="SAM" id="SignalP"/>
    </source>
</evidence>
<dbReference type="RefSeq" id="WP_307261222.1">
    <property type="nucleotide sequence ID" value="NZ_JAUSVL010000001.1"/>
</dbReference>
<accession>A0AAE4APT2</accession>
<evidence type="ECO:0000313" key="3">
    <source>
        <dbReference type="Proteomes" id="UP001238163"/>
    </source>
</evidence>
<protein>
    <recommendedName>
        <fullName evidence="4">Glycoside hydrolase family 42 N-terminal domain-containing protein</fullName>
    </recommendedName>
</protein>
<feature type="chain" id="PRO_5041898382" description="Glycoside hydrolase family 42 N-terminal domain-containing protein" evidence="1">
    <location>
        <begin position="21"/>
        <end position="1057"/>
    </location>
</feature>
<comment type="caution">
    <text evidence="2">The sequence shown here is derived from an EMBL/GenBank/DDBJ whole genome shotgun (WGS) entry which is preliminary data.</text>
</comment>